<keyword evidence="2" id="KW-1185">Reference proteome</keyword>
<name>A0A2W1JPV1_9CYAN</name>
<gene>
    <name evidence="1" type="ORF">C1752_07241</name>
</gene>
<organism evidence="1 2">
    <name type="scientific">Acaryochloris thomasi RCC1774</name>
    <dbReference type="NCBI Taxonomy" id="1764569"/>
    <lineage>
        <taxon>Bacteria</taxon>
        <taxon>Bacillati</taxon>
        <taxon>Cyanobacteriota</taxon>
        <taxon>Cyanophyceae</taxon>
        <taxon>Acaryochloridales</taxon>
        <taxon>Acaryochloridaceae</taxon>
        <taxon>Acaryochloris</taxon>
        <taxon>Acaryochloris thomasi</taxon>
    </lineage>
</organism>
<dbReference type="EMBL" id="PQWO01000019">
    <property type="protein sequence ID" value="PZD71271.1"/>
    <property type="molecule type" value="Genomic_DNA"/>
</dbReference>
<accession>A0A2W1JPV1</accession>
<protein>
    <submittedName>
        <fullName evidence="1">Uncharacterized protein</fullName>
    </submittedName>
</protein>
<dbReference type="AlphaFoldDB" id="A0A2W1JPV1"/>
<dbReference type="Proteomes" id="UP000248857">
    <property type="component" value="Unassembled WGS sequence"/>
</dbReference>
<sequence length="309" mass="36180">MQYLEAENIIKSLPQGKTLFYYFKDRYALMLLSYFVKAGKRKHEIQTSAFSKLLTKPNVKQAMSNAGGKILSEDIFDSQWPLQSECYRLTLGTWGSGYQYYDQMSRQGKNLVLQLNFSSKHNRPYQRLIRPDDFHPFEYEDHPISDGGHHTLAWSRIDLDLNTGEALIEEIQNDWIRFALRSKAAADHKSDSIYFRGSLLRVNQVREYVDQVLLPHIKLWDEAMLAATIWFLREELGIKKIFYHTYESGATLKKIAGTLPPRSLYTALPKKFCFRETHEQPTFLNPSVRNKKRRQLLSNARFQLLSWQS</sequence>
<comment type="caution">
    <text evidence="1">The sequence shown here is derived from an EMBL/GenBank/DDBJ whole genome shotgun (WGS) entry which is preliminary data.</text>
</comment>
<reference evidence="1 2" key="1">
    <citation type="journal article" date="2018" name="Sci. Rep.">
        <title>A novel species of the marine cyanobacterium Acaryochloris with a unique pigment content and lifestyle.</title>
        <authorList>
            <person name="Partensky F."/>
            <person name="Six C."/>
            <person name="Ratin M."/>
            <person name="Garczarek L."/>
            <person name="Vaulot D."/>
            <person name="Probert I."/>
            <person name="Calteau A."/>
            <person name="Gourvil P."/>
            <person name="Marie D."/>
            <person name="Grebert T."/>
            <person name="Bouchier C."/>
            <person name="Le Panse S."/>
            <person name="Gachenot M."/>
            <person name="Rodriguez F."/>
            <person name="Garrido J.L."/>
        </authorList>
    </citation>
    <scope>NUCLEOTIDE SEQUENCE [LARGE SCALE GENOMIC DNA]</scope>
    <source>
        <strain evidence="1 2">RCC1774</strain>
    </source>
</reference>
<evidence type="ECO:0000313" key="1">
    <source>
        <dbReference type="EMBL" id="PZD71271.1"/>
    </source>
</evidence>
<proteinExistence type="predicted"/>
<evidence type="ECO:0000313" key="2">
    <source>
        <dbReference type="Proteomes" id="UP000248857"/>
    </source>
</evidence>